<organism evidence="1 2">
    <name type="scientific">Pseudomonas putida</name>
    <name type="common">Arthrobacter siderocapsulatus</name>
    <dbReference type="NCBI Taxonomy" id="303"/>
    <lineage>
        <taxon>Bacteria</taxon>
        <taxon>Pseudomonadati</taxon>
        <taxon>Pseudomonadota</taxon>
        <taxon>Gammaproteobacteria</taxon>
        <taxon>Pseudomonadales</taxon>
        <taxon>Pseudomonadaceae</taxon>
        <taxon>Pseudomonas</taxon>
    </lineage>
</organism>
<protein>
    <submittedName>
        <fullName evidence="1">Uncharacterized protein</fullName>
    </submittedName>
</protein>
<dbReference type="OrthoDB" id="9035415at2"/>
<accession>A0A4D6XHZ5</accession>
<dbReference type="Proteomes" id="UP000298551">
    <property type="component" value="Chromosome"/>
</dbReference>
<name>A0A4D6XHZ5_PSEPU</name>
<gene>
    <name evidence="1" type="ORF">E6B08_23120</name>
</gene>
<dbReference type="EMBL" id="CP039371">
    <property type="protein sequence ID" value="QCI14058.1"/>
    <property type="molecule type" value="Genomic_DNA"/>
</dbReference>
<dbReference type="RefSeq" id="WP_136916139.1">
    <property type="nucleotide sequence ID" value="NZ_CP039371.1"/>
</dbReference>
<evidence type="ECO:0000313" key="1">
    <source>
        <dbReference type="EMBL" id="QCI14058.1"/>
    </source>
</evidence>
<sequence length="85" mass="9260">MTLALKCIVKFDGAGFWTNTVKGKRASCTANDRTAAERLADRLFGEGKATVKQQSSEPGDRDKYIASRWLLTGEALLSGQEQSHA</sequence>
<reference evidence="2" key="1">
    <citation type="submission" date="2019-04" db="EMBL/GenBank/DDBJ databases">
        <title>Genome sequence of Pseudomonas putida 1290, an auxin catabolizing strain.</title>
        <authorList>
            <person name="Laird T.S."/>
            <person name="Leveau J.H.J."/>
        </authorList>
    </citation>
    <scope>NUCLEOTIDE SEQUENCE [LARGE SCALE GENOMIC DNA]</scope>
    <source>
        <strain evidence="2">1290</strain>
    </source>
</reference>
<evidence type="ECO:0000313" key="2">
    <source>
        <dbReference type="Proteomes" id="UP000298551"/>
    </source>
</evidence>
<dbReference type="AlphaFoldDB" id="A0A4D6XHZ5"/>
<proteinExistence type="predicted"/>